<feature type="transmembrane region" description="Helical" evidence="1">
    <location>
        <begin position="54"/>
        <end position="73"/>
    </location>
</feature>
<evidence type="ECO:0000313" key="3">
    <source>
        <dbReference type="EMBL" id="TMM46733.1"/>
    </source>
</evidence>
<keyword evidence="2" id="KW-0732">Signal</keyword>
<proteinExistence type="predicted"/>
<name>A0A5S3PT13_9SPHN</name>
<keyword evidence="4" id="KW-1185">Reference proteome</keyword>
<accession>A0A5S3PT13</accession>
<evidence type="ECO:0000256" key="1">
    <source>
        <dbReference type="SAM" id="Phobius"/>
    </source>
</evidence>
<keyword evidence="1" id="KW-0472">Membrane</keyword>
<comment type="caution">
    <text evidence="3">The sequence shown here is derived from an EMBL/GenBank/DDBJ whole genome shotgun (WGS) entry which is preliminary data.</text>
</comment>
<dbReference type="AlphaFoldDB" id="A0A5S3PT13"/>
<dbReference type="RefSeq" id="WP_138618849.1">
    <property type="nucleotide sequence ID" value="NZ_VCAO01000006.1"/>
</dbReference>
<feature type="chain" id="PRO_5024384785" evidence="2">
    <location>
        <begin position="23"/>
        <end position="82"/>
    </location>
</feature>
<protein>
    <submittedName>
        <fullName evidence="3">Uncharacterized protein</fullName>
    </submittedName>
</protein>
<sequence>MRNVLSAAAALGLMVAPVAAQAGTRANDVVPAAAKVQRAVQTVDSESELAGGSAILIAILALAAVIAGVIIIADDDDNDSNG</sequence>
<dbReference type="Proteomes" id="UP000309668">
    <property type="component" value="Unassembled WGS sequence"/>
</dbReference>
<keyword evidence="1" id="KW-1133">Transmembrane helix</keyword>
<organism evidence="3 4">
    <name type="scientific">Qipengyuania marisflavi</name>
    <dbReference type="NCBI Taxonomy" id="2486356"/>
    <lineage>
        <taxon>Bacteria</taxon>
        <taxon>Pseudomonadati</taxon>
        <taxon>Pseudomonadota</taxon>
        <taxon>Alphaproteobacteria</taxon>
        <taxon>Sphingomonadales</taxon>
        <taxon>Erythrobacteraceae</taxon>
        <taxon>Qipengyuania</taxon>
    </lineage>
</organism>
<keyword evidence="1" id="KW-0812">Transmembrane</keyword>
<dbReference type="EMBL" id="VCAO01000006">
    <property type="protein sequence ID" value="TMM46733.1"/>
    <property type="molecule type" value="Genomic_DNA"/>
</dbReference>
<gene>
    <name evidence="3" type="ORF">FEV51_10905</name>
</gene>
<reference evidence="3 4" key="1">
    <citation type="submission" date="2019-05" db="EMBL/GenBank/DDBJ databases">
        <title>Erythrobacter marisflavi sp. nov., isolated from isolated from water of an estuary environment.</title>
        <authorList>
            <person name="Yoon J.-H."/>
        </authorList>
    </citation>
    <scope>NUCLEOTIDE SEQUENCE [LARGE SCALE GENOMIC DNA]</scope>
    <source>
        <strain evidence="3 4">KEM-5</strain>
    </source>
</reference>
<evidence type="ECO:0000256" key="2">
    <source>
        <dbReference type="SAM" id="SignalP"/>
    </source>
</evidence>
<feature type="signal peptide" evidence="2">
    <location>
        <begin position="1"/>
        <end position="22"/>
    </location>
</feature>
<evidence type="ECO:0000313" key="4">
    <source>
        <dbReference type="Proteomes" id="UP000309668"/>
    </source>
</evidence>